<evidence type="ECO:0008006" key="4">
    <source>
        <dbReference type="Google" id="ProtNLM"/>
    </source>
</evidence>
<feature type="compositionally biased region" description="Pro residues" evidence="1">
    <location>
        <begin position="82"/>
        <end position="100"/>
    </location>
</feature>
<dbReference type="HOGENOM" id="CLU_771767_0_0_1"/>
<dbReference type="InParanoid" id="E4ZPS5"/>
<feature type="region of interest" description="Disordered" evidence="1">
    <location>
        <begin position="66"/>
        <end position="109"/>
    </location>
</feature>
<reference evidence="3" key="1">
    <citation type="journal article" date="2011" name="Nat. Commun.">
        <title>Effector diversification within compartments of the Leptosphaeria maculans genome affected by Repeat-Induced Point mutations.</title>
        <authorList>
            <person name="Rouxel T."/>
            <person name="Grandaubert J."/>
            <person name="Hane J.K."/>
            <person name="Hoede C."/>
            <person name="van de Wouw A.P."/>
            <person name="Couloux A."/>
            <person name="Dominguez V."/>
            <person name="Anthouard V."/>
            <person name="Bally P."/>
            <person name="Bourras S."/>
            <person name="Cozijnsen A.J."/>
            <person name="Ciuffetti L.M."/>
            <person name="Degrave A."/>
            <person name="Dilmaghani A."/>
            <person name="Duret L."/>
            <person name="Fudal I."/>
            <person name="Goodwin S.B."/>
            <person name="Gout L."/>
            <person name="Glaser N."/>
            <person name="Linglin J."/>
            <person name="Kema G.H.J."/>
            <person name="Lapalu N."/>
            <person name="Lawrence C.B."/>
            <person name="May K."/>
            <person name="Meyer M."/>
            <person name="Ollivier B."/>
            <person name="Poulain J."/>
            <person name="Schoch C.L."/>
            <person name="Simon A."/>
            <person name="Spatafora J.W."/>
            <person name="Stachowiak A."/>
            <person name="Turgeon B.G."/>
            <person name="Tyler B.M."/>
            <person name="Vincent D."/>
            <person name="Weissenbach J."/>
            <person name="Amselem J."/>
            <person name="Quesneville H."/>
            <person name="Oliver R.P."/>
            <person name="Wincker P."/>
            <person name="Balesdent M.-H."/>
            <person name="Howlett B.J."/>
        </authorList>
    </citation>
    <scope>NUCLEOTIDE SEQUENCE [LARGE SCALE GENOMIC DNA]</scope>
    <source>
        <strain evidence="3">JN3 / isolate v23.1.3 / race Av1-4-5-6-7-8</strain>
    </source>
</reference>
<dbReference type="STRING" id="985895.E4ZPS5"/>
<dbReference type="Proteomes" id="UP000002668">
    <property type="component" value="Genome"/>
</dbReference>
<dbReference type="VEuPathDB" id="FungiDB:LEMA_P043610.1"/>
<evidence type="ECO:0000313" key="2">
    <source>
        <dbReference type="EMBL" id="CBX93460.1"/>
    </source>
</evidence>
<evidence type="ECO:0000313" key="3">
    <source>
        <dbReference type="Proteomes" id="UP000002668"/>
    </source>
</evidence>
<organism evidence="3">
    <name type="scientific">Leptosphaeria maculans (strain JN3 / isolate v23.1.3 / race Av1-4-5-6-7-8)</name>
    <name type="common">Blackleg fungus</name>
    <name type="synonym">Phoma lingam</name>
    <dbReference type="NCBI Taxonomy" id="985895"/>
    <lineage>
        <taxon>Eukaryota</taxon>
        <taxon>Fungi</taxon>
        <taxon>Dikarya</taxon>
        <taxon>Ascomycota</taxon>
        <taxon>Pezizomycotina</taxon>
        <taxon>Dothideomycetes</taxon>
        <taxon>Pleosporomycetidae</taxon>
        <taxon>Pleosporales</taxon>
        <taxon>Pleosporineae</taxon>
        <taxon>Leptosphaeriaceae</taxon>
        <taxon>Plenodomus</taxon>
        <taxon>Plenodomus lingam/Leptosphaeria maculans species complex</taxon>
    </lineage>
</organism>
<keyword evidence="3" id="KW-1185">Reference proteome</keyword>
<dbReference type="EMBL" id="FP929105">
    <property type="protein sequence ID" value="CBX93460.1"/>
    <property type="molecule type" value="Genomic_DNA"/>
</dbReference>
<sequence length="359" mass="40144">MADSAYDPTPWHSMPTASGASVADLEAPIQSSHALPFPQPYAPYAHMSTPRMMPILDWTQRRGENQVRSPYLPNGDHQMSYPTPPRVHPYDPSQPRPPPAIRSERTNWRPDAREYAGIHGLHTRSDYSRDAFYASAAFGYHPALPSAMESNPFARRPQNSSMGSNPPPYARQEPMRSPDADNIDSPRLVLGTHTRLSQHGDLSNERVEHGAALRRSSMFVEAQGRQSDHSNSPRTSSRRSFDRYSVDLPQSSTSSDADEAAARVPPSSRARQRMRGPRVFGQRQAHDPNVASPEQIQELKEKLPRRLPSELSEDTSKECDICSKDYSLVDVKPSEEAEIAIELPCGHCFGECCIHIWVV</sequence>
<name>E4ZPS5_LEPMJ</name>
<proteinExistence type="predicted"/>
<accession>E4ZPS5</accession>
<gene>
    <name evidence="2" type="ORF">LEMA_P043610.1</name>
</gene>
<dbReference type="eggNOG" id="KOG0802">
    <property type="taxonomic scope" value="Eukaryota"/>
</dbReference>
<protein>
    <recommendedName>
        <fullName evidence="4">RING-type domain-containing protein</fullName>
    </recommendedName>
</protein>
<dbReference type="AlphaFoldDB" id="E4ZPS5"/>
<feature type="region of interest" description="Disordered" evidence="1">
    <location>
        <begin position="220"/>
        <end position="296"/>
    </location>
</feature>
<dbReference type="InterPro" id="IPR013083">
    <property type="entry name" value="Znf_RING/FYVE/PHD"/>
</dbReference>
<dbReference type="Gene3D" id="3.30.40.10">
    <property type="entry name" value="Zinc/RING finger domain, C3HC4 (zinc finger)"/>
    <property type="match status" value="1"/>
</dbReference>
<evidence type="ECO:0000256" key="1">
    <source>
        <dbReference type="SAM" id="MobiDB-lite"/>
    </source>
</evidence>
<feature type="region of interest" description="Disordered" evidence="1">
    <location>
        <begin position="149"/>
        <end position="186"/>
    </location>
</feature>
<dbReference type="OrthoDB" id="8062037at2759"/>
<dbReference type="SUPFAM" id="SSF57850">
    <property type="entry name" value="RING/U-box"/>
    <property type="match status" value="1"/>
</dbReference>